<protein>
    <recommendedName>
        <fullName evidence="7">C2H2-type domain-containing protein</fullName>
    </recommendedName>
</protein>
<dbReference type="EMBL" id="MU790793">
    <property type="protein sequence ID" value="KAJ3993095.1"/>
    <property type="molecule type" value="Genomic_DNA"/>
</dbReference>
<dbReference type="PANTHER" id="PTHR24408:SF58">
    <property type="entry name" value="TRANSCRIPTION FACTOR (TFIIIA), PUTATIVE (AFU_ORTHOLOGUE AFUA_1G05150)-RELATED"/>
    <property type="match status" value="1"/>
</dbReference>
<evidence type="ECO:0000256" key="6">
    <source>
        <dbReference type="SAM" id="MobiDB-lite"/>
    </source>
</evidence>
<dbReference type="PROSITE" id="PS00028">
    <property type="entry name" value="ZINC_FINGER_C2H2_1"/>
    <property type="match status" value="1"/>
</dbReference>
<evidence type="ECO:0000256" key="1">
    <source>
        <dbReference type="ARBA" id="ARBA00022723"/>
    </source>
</evidence>
<dbReference type="InterPro" id="IPR036236">
    <property type="entry name" value="Znf_C2H2_sf"/>
</dbReference>
<proteinExistence type="predicted"/>
<dbReference type="PANTHER" id="PTHR24408">
    <property type="entry name" value="ZINC FINGER PROTEIN"/>
    <property type="match status" value="1"/>
</dbReference>
<sequence>MPRVSSNRIDESSRICSECGIILAHQYSMPRHMKTHGVGKNQTKHKCSWAGCSFETLQRSNLNAHYRTHSNDKSQVCPECDFKACHPSSLTRHRRWIHNYVPKPRKARATQKTQSTRTTSPPSELILDFSSSSTSSNPASASTTFKSPDSTRIADCTAGSQHNVEHETNWRCEDAEFLEDIVRLPIPRPLLPAIDTAPALELEGPSTIFSRSPHELPLLLGGPSFLPSPIDGQTLTSSSNGWQPQYPSQEYDACPALQHSPCELLFEPATGFEALFLPASTPEECFQFGYEESFLQAFGSVSAWSDSTGAAGSVTNIPSLPLNGGWSLDQLNAPLHL</sequence>
<feature type="domain" description="C2H2-type" evidence="7">
    <location>
        <begin position="45"/>
        <end position="74"/>
    </location>
</feature>
<feature type="compositionally biased region" description="Polar residues" evidence="6">
    <location>
        <begin position="110"/>
        <end position="122"/>
    </location>
</feature>
<evidence type="ECO:0000256" key="5">
    <source>
        <dbReference type="PROSITE-ProRule" id="PRU00042"/>
    </source>
</evidence>
<keyword evidence="9" id="KW-1185">Reference proteome</keyword>
<keyword evidence="1" id="KW-0479">Metal-binding</keyword>
<keyword evidence="2" id="KW-0677">Repeat</keyword>
<keyword evidence="3 5" id="KW-0863">Zinc-finger</keyword>
<organism evidence="8 9">
    <name type="scientific">Lentinula boryana</name>
    <dbReference type="NCBI Taxonomy" id="40481"/>
    <lineage>
        <taxon>Eukaryota</taxon>
        <taxon>Fungi</taxon>
        <taxon>Dikarya</taxon>
        <taxon>Basidiomycota</taxon>
        <taxon>Agaricomycotina</taxon>
        <taxon>Agaricomycetes</taxon>
        <taxon>Agaricomycetidae</taxon>
        <taxon>Agaricales</taxon>
        <taxon>Marasmiineae</taxon>
        <taxon>Omphalotaceae</taxon>
        <taxon>Lentinula</taxon>
    </lineage>
</organism>
<dbReference type="Proteomes" id="UP001163828">
    <property type="component" value="Unassembled WGS sequence"/>
</dbReference>
<reference evidence="8" key="1">
    <citation type="submission" date="2022-08" db="EMBL/GenBank/DDBJ databases">
        <authorList>
            <consortium name="DOE Joint Genome Institute"/>
            <person name="Min B."/>
            <person name="Riley R."/>
            <person name="Sierra-Patev S."/>
            <person name="Naranjo-Ortiz M."/>
            <person name="Looney B."/>
            <person name="Konkel Z."/>
            <person name="Slot J.C."/>
            <person name="Sakamoto Y."/>
            <person name="Steenwyk J.L."/>
            <person name="Rokas A."/>
            <person name="Carro J."/>
            <person name="Camarero S."/>
            <person name="Ferreira P."/>
            <person name="Molpeceres G."/>
            <person name="Ruiz-Duenas F.J."/>
            <person name="Serrano A."/>
            <person name="Henrissat B."/>
            <person name="Drula E."/>
            <person name="Hughes K.W."/>
            <person name="Mata J.L."/>
            <person name="Ishikawa N.K."/>
            <person name="Vargas-Isla R."/>
            <person name="Ushijima S."/>
            <person name="Smith C.A."/>
            <person name="Ahrendt S."/>
            <person name="Andreopoulos W."/>
            <person name="He G."/>
            <person name="Labutti K."/>
            <person name="Lipzen A."/>
            <person name="Ng V."/>
            <person name="Sandor L."/>
            <person name="Barry K."/>
            <person name="Martinez A.T."/>
            <person name="Xiao Y."/>
            <person name="Gibbons J.G."/>
            <person name="Terashima K."/>
            <person name="Hibbett D.S."/>
            <person name="Grigoriev I.V."/>
        </authorList>
    </citation>
    <scope>NUCLEOTIDE SEQUENCE</scope>
    <source>
        <strain evidence="8">TFB10827</strain>
    </source>
</reference>
<dbReference type="Gene3D" id="3.30.160.60">
    <property type="entry name" value="Classic Zinc Finger"/>
    <property type="match status" value="1"/>
</dbReference>
<evidence type="ECO:0000256" key="3">
    <source>
        <dbReference type="ARBA" id="ARBA00022771"/>
    </source>
</evidence>
<accession>A0ABQ8Q377</accession>
<evidence type="ECO:0000259" key="7">
    <source>
        <dbReference type="PROSITE" id="PS50157"/>
    </source>
</evidence>
<feature type="region of interest" description="Disordered" evidence="6">
    <location>
        <begin position="101"/>
        <end position="152"/>
    </location>
</feature>
<dbReference type="Pfam" id="PF00096">
    <property type="entry name" value="zf-C2H2"/>
    <property type="match status" value="1"/>
</dbReference>
<keyword evidence="4" id="KW-0862">Zinc</keyword>
<evidence type="ECO:0000313" key="8">
    <source>
        <dbReference type="EMBL" id="KAJ3993095.1"/>
    </source>
</evidence>
<dbReference type="SMART" id="SM00355">
    <property type="entry name" value="ZnF_C2H2"/>
    <property type="match status" value="3"/>
</dbReference>
<dbReference type="InterPro" id="IPR013087">
    <property type="entry name" value="Znf_C2H2_type"/>
</dbReference>
<gene>
    <name evidence="8" type="ORF">F5050DRAFT_780353</name>
</gene>
<feature type="compositionally biased region" description="Low complexity" evidence="6">
    <location>
        <begin position="130"/>
        <end position="144"/>
    </location>
</feature>
<comment type="caution">
    <text evidence="8">The sequence shown here is derived from an EMBL/GenBank/DDBJ whole genome shotgun (WGS) entry which is preliminary data.</text>
</comment>
<evidence type="ECO:0000256" key="4">
    <source>
        <dbReference type="ARBA" id="ARBA00022833"/>
    </source>
</evidence>
<name>A0ABQ8Q377_9AGAR</name>
<evidence type="ECO:0000256" key="2">
    <source>
        <dbReference type="ARBA" id="ARBA00022737"/>
    </source>
</evidence>
<dbReference type="PROSITE" id="PS50157">
    <property type="entry name" value="ZINC_FINGER_C2H2_2"/>
    <property type="match status" value="1"/>
</dbReference>
<evidence type="ECO:0000313" key="9">
    <source>
        <dbReference type="Proteomes" id="UP001163828"/>
    </source>
</evidence>
<dbReference type="SUPFAM" id="SSF57667">
    <property type="entry name" value="beta-beta-alpha zinc fingers"/>
    <property type="match status" value="1"/>
</dbReference>